<accession>A0ABY8B5J8</accession>
<gene>
    <name evidence="2" type="ORF">OE059_03015</name>
</gene>
<evidence type="ECO:0000313" key="3">
    <source>
        <dbReference type="Proteomes" id="UP001219957"/>
    </source>
</evidence>
<dbReference type="EMBL" id="CP109617">
    <property type="protein sequence ID" value="WED55844.1"/>
    <property type="molecule type" value="Genomic_DNA"/>
</dbReference>
<dbReference type="RefSeq" id="WP_275060314.1">
    <property type="nucleotide sequence ID" value="NZ_CP109617.1"/>
</dbReference>
<keyword evidence="1" id="KW-1133">Transmembrane helix</keyword>
<keyword evidence="1" id="KW-0472">Membrane</keyword>
<protein>
    <submittedName>
        <fullName evidence="2">Uncharacterized protein</fullName>
    </submittedName>
</protein>
<proteinExistence type="predicted"/>
<keyword evidence="1" id="KW-0812">Transmembrane</keyword>
<reference evidence="2 3" key="1">
    <citation type="submission" date="2022-10" db="EMBL/GenBank/DDBJ databases">
        <title>Complete genome sequence of Exiguobacterium profundum TSS-3 isolated from an extremely saline-alkaline spring located in Ixtapa, Chiapas-Mexico.</title>
        <authorList>
            <person name="Rincon-Rosales R."/>
            <person name="Rogel M.A."/>
            <person name="Rincon-Molina C.I."/>
            <person name="Guerrero G."/>
            <person name="Manzano-Gomez L.A."/>
            <person name="Lopez-Lopez A."/>
            <person name="Rincon Molina F.A."/>
            <person name="Martinez-Romero E."/>
        </authorList>
    </citation>
    <scope>NUCLEOTIDE SEQUENCE [LARGE SCALE GENOMIC DNA]</scope>
    <source>
        <strain evidence="2 3">TSS-3</strain>
    </source>
</reference>
<organism evidence="2 3">
    <name type="scientific">Exiguobacterium profundum</name>
    <dbReference type="NCBI Taxonomy" id="307643"/>
    <lineage>
        <taxon>Bacteria</taxon>
        <taxon>Bacillati</taxon>
        <taxon>Bacillota</taxon>
        <taxon>Bacilli</taxon>
        <taxon>Bacillales</taxon>
        <taxon>Bacillales Family XII. Incertae Sedis</taxon>
        <taxon>Exiguobacterium</taxon>
    </lineage>
</organism>
<sequence length="51" mass="5647">MTMFTIFGVLIFGLLLLGISVVMKKRWLSILSMVPVVIAVGQLAMLYLMGM</sequence>
<feature type="transmembrane region" description="Helical" evidence="1">
    <location>
        <begin position="6"/>
        <end position="23"/>
    </location>
</feature>
<feature type="transmembrane region" description="Helical" evidence="1">
    <location>
        <begin position="30"/>
        <end position="49"/>
    </location>
</feature>
<name>A0ABY8B5J8_9BACL</name>
<dbReference type="Proteomes" id="UP001219957">
    <property type="component" value="Chromosome"/>
</dbReference>
<evidence type="ECO:0000256" key="1">
    <source>
        <dbReference type="SAM" id="Phobius"/>
    </source>
</evidence>
<evidence type="ECO:0000313" key="2">
    <source>
        <dbReference type="EMBL" id="WED55844.1"/>
    </source>
</evidence>
<keyword evidence="3" id="KW-1185">Reference proteome</keyword>